<keyword evidence="1" id="KW-1133">Transmembrane helix</keyword>
<proteinExistence type="predicted"/>
<dbReference type="AlphaFoldDB" id="A0A4R7T757"/>
<name>A0A4R7T757_9ACTN</name>
<sequence length="35" mass="3949">MEWHCLMGDNSGNQDTTPTLLAIVMAMFFFPGIRC</sequence>
<feature type="transmembrane region" description="Helical" evidence="1">
    <location>
        <begin position="16"/>
        <end position="33"/>
    </location>
</feature>
<keyword evidence="1" id="KW-0812">Transmembrane</keyword>
<keyword evidence="1" id="KW-0472">Membrane</keyword>
<dbReference type="Proteomes" id="UP000295151">
    <property type="component" value="Unassembled WGS sequence"/>
</dbReference>
<accession>A0A4R7T757</accession>
<evidence type="ECO:0000313" key="2">
    <source>
        <dbReference type="EMBL" id="TDU87575.1"/>
    </source>
</evidence>
<evidence type="ECO:0000256" key="1">
    <source>
        <dbReference type="SAM" id="Phobius"/>
    </source>
</evidence>
<comment type="caution">
    <text evidence="2">The sequence shown here is derived from an EMBL/GenBank/DDBJ whole genome shotgun (WGS) entry which is preliminary data.</text>
</comment>
<evidence type="ECO:0000313" key="3">
    <source>
        <dbReference type="Proteomes" id="UP000295151"/>
    </source>
</evidence>
<dbReference type="EMBL" id="SOCE01000001">
    <property type="protein sequence ID" value="TDU87575.1"/>
    <property type="molecule type" value="Genomic_DNA"/>
</dbReference>
<reference evidence="2 3" key="1">
    <citation type="submission" date="2019-03" db="EMBL/GenBank/DDBJ databases">
        <title>Genomic Encyclopedia of Type Strains, Phase III (KMG-III): the genomes of soil and plant-associated and newly described type strains.</title>
        <authorList>
            <person name="Whitman W."/>
        </authorList>
    </citation>
    <scope>NUCLEOTIDE SEQUENCE [LARGE SCALE GENOMIC DNA]</scope>
    <source>
        <strain evidence="2 3">VKM Ac-2575</strain>
    </source>
</reference>
<protein>
    <submittedName>
        <fullName evidence="2">Uncharacterized protein</fullName>
    </submittedName>
</protein>
<keyword evidence="3" id="KW-1185">Reference proteome</keyword>
<organism evidence="2 3">
    <name type="scientific">Kribbella voronezhensis</name>
    <dbReference type="NCBI Taxonomy" id="2512212"/>
    <lineage>
        <taxon>Bacteria</taxon>
        <taxon>Bacillati</taxon>
        <taxon>Actinomycetota</taxon>
        <taxon>Actinomycetes</taxon>
        <taxon>Propionibacteriales</taxon>
        <taxon>Kribbellaceae</taxon>
        <taxon>Kribbella</taxon>
    </lineage>
</organism>
<gene>
    <name evidence="2" type="ORF">EV138_1099</name>
</gene>